<proteinExistence type="predicted"/>
<reference evidence="1" key="1">
    <citation type="submission" date="2021-06" db="EMBL/GenBank/DDBJ databases">
        <authorList>
            <person name="Kallberg Y."/>
            <person name="Tangrot J."/>
            <person name="Rosling A."/>
        </authorList>
    </citation>
    <scope>NUCLEOTIDE SEQUENCE</scope>
    <source>
        <strain evidence="1">IA702</strain>
    </source>
</reference>
<dbReference type="OrthoDB" id="2422973at2759"/>
<protein>
    <submittedName>
        <fullName evidence="1">2457_t:CDS:1</fullName>
    </submittedName>
</protein>
<gene>
    <name evidence="1" type="ORF">POCULU_LOCUS3372</name>
</gene>
<dbReference type="EMBL" id="CAJVPJ010000368">
    <property type="protein sequence ID" value="CAG8516999.1"/>
    <property type="molecule type" value="Genomic_DNA"/>
</dbReference>
<comment type="caution">
    <text evidence="1">The sequence shown here is derived from an EMBL/GenBank/DDBJ whole genome shotgun (WGS) entry which is preliminary data.</text>
</comment>
<sequence length="309" mass="35126">MSFYSEISRLDLAKDEKAALRAYFTKNPTQEEKASNILPICEDDDARVQYLRNLLEPYCVLSGAFAESRPRSPITELESSSKRARTHQIREENLEVLDGIAPSNYAASKYAEHIPGIPIYHHRPISLTNIPVRFYCEIFEKFQTLFGGDVDMPPDVKETYTQLVWELAAQLSDLESVEEKREVIFRKLLDYLLGKLTPALATENFVNQHFRTDGTVFKIVSATRFLILNLEEYEDYAKNTCMPSFLLTLDGTHLMICSAVMADFACVDKLTSSIPLDINMMLYDNGFAEMAARALCPVWMISKSTTKIS</sequence>
<dbReference type="AlphaFoldDB" id="A0A9N9A4N4"/>
<evidence type="ECO:0000313" key="2">
    <source>
        <dbReference type="Proteomes" id="UP000789572"/>
    </source>
</evidence>
<evidence type="ECO:0000313" key="1">
    <source>
        <dbReference type="EMBL" id="CAG8516999.1"/>
    </source>
</evidence>
<organism evidence="1 2">
    <name type="scientific">Paraglomus occultum</name>
    <dbReference type="NCBI Taxonomy" id="144539"/>
    <lineage>
        <taxon>Eukaryota</taxon>
        <taxon>Fungi</taxon>
        <taxon>Fungi incertae sedis</taxon>
        <taxon>Mucoromycota</taxon>
        <taxon>Glomeromycotina</taxon>
        <taxon>Glomeromycetes</taxon>
        <taxon>Paraglomerales</taxon>
        <taxon>Paraglomeraceae</taxon>
        <taxon>Paraglomus</taxon>
    </lineage>
</organism>
<name>A0A9N9A4N4_9GLOM</name>
<dbReference type="Proteomes" id="UP000789572">
    <property type="component" value="Unassembled WGS sequence"/>
</dbReference>
<keyword evidence="2" id="KW-1185">Reference proteome</keyword>
<accession>A0A9N9A4N4</accession>